<name>A0A3D8J7X8_9HELI</name>
<dbReference type="PANTHER" id="PTHR23133">
    <property type="entry name" value="IMIDAZOLEGLYCEROL-PHOSPHATE DEHYDRATASE HIS7"/>
    <property type="match status" value="1"/>
</dbReference>
<dbReference type="PROSITE" id="PS00954">
    <property type="entry name" value="IGP_DEHYDRATASE_1"/>
    <property type="match status" value="1"/>
</dbReference>
<dbReference type="Pfam" id="PF00475">
    <property type="entry name" value="IGPD"/>
    <property type="match status" value="1"/>
</dbReference>
<evidence type="ECO:0000256" key="3">
    <source>
        <dbReference type="ARBA" id="ARBA00023102"/>
    </source>
</evidence>
<gene>
    <name evidence="5" type="primary">hisB</name>
    <name evidence="7" type="ORF">CQA57_05450</name>
</gene>
<evidence type="ECO:0000313" key="8">
    <source>
        <dbReference type="Proteomes" id="UP000256695"/>
    </source>
</evidence>
<keyword evidence="8" id="KW-1185">Reference proteome</keyword>
<comment type="caution">
    <text evidence="7">The sequence shown here is derived from an EMBL/GenBank/DDBJ whole genome shotgun (WGS) entry which is preliminary data.</text>
</comment>
<proteinExistence type="inferred from homology"/>
<dbReference type="Gene3D" id="3.30.230.40">
    <property type="entry name" value="Imidazole glycerol phosphate dehydratase, domain 1"/>
    <property type="match status" value="2"/>
</dbReference>
<comment type="catalytic activity">
    <reaction evidence="5 6">
        <text>D-erythro-1-(imidazol-4-yl)glycerol 3-phosphate = 3-(imidazol-4-yl)-2-oxopropyl phosphate + H2O</text>
        <dbReference type="Rhea" id="RHEA:11040"/>
        <dbReference type="ChEBI" id="CHEBI:15377"/>
        <dbReference type="ChEBI" id="CHEBI:57766"/>
        <dbReference type="ChEBI" id="CHEBI:58278"/>
        <dbReference type="EC" id="4.2.1.19"/>
    </reaction>
</comment>
<comment type="subcellular location">
    <subcellularLocation>
        <location evidence="5 6">Cytoplasm</location>
    </subcellularLocation>
</comment>
<evidence type="ECO:0000313" key="7">
    <source>
        <dbReference type="EMBL" id="RDU73216.1"/>
    </source>
</evidence>
<dbReference type="InterPro" id="IPR020568">
    <property type="entry name" value="Ribosomal_Su5_D2-typ_SF"/>
</dbReference>
<dbReference type="GO" id="GO:0000105">
    <property type="term" value="P:L-histidine biosynthetic process"/>
    <property type="evidence" value="ECO:0007669"/>
    <property type="project" value="UniProtKB-UniRule"/>
</dbReference>
<dbReference type="EC" id="4.2.1.19" evidence="5 6"/>
<dbReference type="InterPro" id="IPR038494">
    <property type="entry name" value="IGPD_sf"/>
</dbReference>
<evidence type="ECO:0000256" key="2">
    <source>
        <dbReference type="ARBA" id="ARBA00022605"/>
    </source>
</evidence>
<dbReference type="SUPFAM" id="SSF54211">
    <property type="entry name" value="Ribosomal protein S5 domain 2-like"/>
    <property type="match status" value="2"/>
</dbReference>
<keyword evidence="2 5" id="KW-0028">Amino-acid biosynthesis</keyword>
<keyword evidence="5" id="KW-0963">Cytoplasm</keyword>
<comment type="similarity">
    <text evidence="5 6">Belongs to the imidazoleglycerol-phosphate dehydratase family.</text>
</comment>
<dbReference type="InterPro" id="IPR000807">
    <property type="entry name" value="ImidazoleglycerolP_deHydtase"/>
</dbReference>
<dbReference type="EMBL" id="NXLX01000012">
    <property type="protein sequence ID" value="RDU73216.1"/>
    <property type="molecule type" value="Genomic_DNA"/>
</dbReference>
<dbReference type="GO" id="GO:0004424">
    <property type="term" value="F:imidazoleglycerol-phosphate dehydratase activity"/>
    <property type="evidence" value="ECO:0007669"/>
    <property type="project" value="UniProtKB-UniRule"/>
</dbReference>
<dbReference type="CDD" id="cd07914">
    <property type="entry name" value="IGPD"/>
    <property type="match status" value="1"/>
</dbReference>
<dbReference type="HAMAP" id="MF_00076">
    <property type="entry name" value="HisB"/>
    <property type="match status" value="1"/>
</dbReference>
<dbReference type="InterPro" id="IPR020565">
    <property type="entry name" value="ImidazoleglycerP_deHydtase_CS"/>
</dbReference>
<comment type="pathway">
    <text evidence="1 5 6">Amino-acid biosynthesis; L-histidine biosynthesis; L-histidine from 5-phospho-alpha-D-ribose 1-diphosphate: step 6/9.</text>
</comment>
<protein>
    <recommendedName>
        <fullName evidence="5 6">Imidazoleglycerol-phosphate dehydratase</fullName>
        <shortName evidence="5">IGPD</shortName>
        <ecNumber evidence="5 6">4.2.1.19</ecNumber>
    </recommendedName>
</protein>
<dbReference type="NCBIfam" id="NF002114">
    <property type="entry name" value="PRK00951.2-4"/>
    <property type="match status" value="1"/>
</dbReference>
<evidence type="ECO:0000256" key="1">
    <source>
        <dbReference type="ARBA" id="ARBA00005047"/>
    </source>
</evidence>
<organism evidence="7 8">
    <name type="scientific">Helicobacter anseris</name>
    <dbReference type="NCBI Taxonomy" id="375926"/>
    <lineage>
        <taxon>Bacteria</taxon>
        <taxon>Pseudomonadati</taxon>
        <taxon>Campylobacterota</taxon>
        <taxon>Epsilonproteobacteria</taxon>
        <taxon>Campylobacterales</taxon>
        <taxon>Helicobacteraceae</taxon>
        <taxon>Helicobacter</taxon>
    </lineage>
</organism>
<dbReference type="PROSITE" id="PS00955">
    <property type="entry name" value="IGP_DEHYDRATASE_2"/>
    <property type="match status" value="1"/>
</dbReference>
<reference evidence="7 8" key="1">
    <citation type="submission" date="2018-04" db="EMBL/GenBank/DDBJ databases">
        <title>Novel Campyloabacter and Helicobacter Species and Strains.</title>
        <authorList>
            <person name="Mannion A.J."/>
            <person name="Shen Z."/>
            <person name="Fox J.G."/>
        </authorList>
    </citation>
    <scope>NUCLEOTIDE SEQUENCE [LARGE SCALE GENOMIC DNA]</scope>
    <source>
        <strain evidence="7 8">MIT 04-9362</strain>
    </source>
</reference>
<keyword evidence="3 5" id="KW-0368">Histidine biosynthesis</keyword>
<dbReference type="Proteomes" id="UP000256695">
    <property type="component" value="Unassembled WGS sequence"/>
</dbReference>
<dbReference type="PANTHER" id="PTHR23133:SF2">
    <property type="entry name" value="IMIDAZOLEGLYCEROL-PHOSPHATE DEHYDRATASE"/>
    <property type="match status" value="1"/>
</dbReference>
<dbReference type="AlphaFoldDB" id="A0A3D8J7X8"/>
<evidence type="ECO:0000256" key="6">
    <source>
        <dbReference type="RuleBase" id="RU000599"/>
    </source>
</evidence>
<dbReference type="GO" id="GO:0005737">
    <property type="term" value="C:cytoplasm"/>
    <property type="evidence" value="ECO:0007669"/>
    <property type="project" value="UniProtKB-SubCell"/>
</dbReference>
<dbReference type="FunFam" id="3.30.230.40:FF:000003">
    <property type="entry name" value="Imidazoleglycerol-phosphate dehydratase HisB"/>
    <property type="match status" value="1"/>
</dbReference>
<sequence>MNFQERKTQETNIRAGIRIYGTGSYSIDTKIAFFDHMLEAFSKHSLIDLELKCLGDIDVDYHHSVEDCGIVIGQLLRESIYPLNGVERFGNASVVMDEACVECDIDLSNRAFLFYDLARKDLDEKILQGAILDFNVELVEEWFRAVCMQSNISVHITLKRGRNLHHIIEASFKAFAVALRRALMRNSQISIPSTKGCL</sequence>
<keyword evidence="4 5" id="KW-0456">Lyase</keyword>
<accession>A0A3D8J7X8</accession>
<dbReference type="UniPathway" id="UPA00031">
    <property type="reaction ID" value="UER00011"/>
</dbReference>
<evidence type="ECO:0000256" key="5">
    <source>
        <dbReference type="HAMAP-Rule" id="MF_00076"/>
    </source>
</evidence>
<dbReference type="OrthoDB" id="9790411at2"/>
<evidence type="ECO:0000256" key="4">
    <source>
        <dbReference type="ARBA" id="ARBA00023239"/>
    </source>
</evidence>
<dbReference type="RefSeq" id="WP_115579223.1">
    <property type="nucleotide sequence ID" value="NZ_NXLX01000012.1"/>
</dbReference>